<protein>
    <submittedName>
        <fullName evidence="2">Uncharacterized protein LOC106747425</fullName>
    </submittedName>
</protein>
<dbReference type="OrthoDB" id="7689910at2759"/>
<reference evidence="2" key="1">
    <citation type="submission" date="2025-08" db="UniProtKB">
        <authorList>
            <consortium name="RefSeq"/>
        </authorList>
    </citation>
    <scope>IDENTIFICATION</scope>
</reference>
<feature type="non-terminal residue" evidence="2">
    <location>
        <position position="1"/>
    </location>
</feature>
<dbReference type="RefSeq" id="XP_014480408.1">
    <property type="nucleotide sequence ID" value="XM_014624922.1"/>
</dbReference>
<dbReference type="KEGG" id="dqu:106747425"/>
<dbReference type="Proteomes" id="UP000515204">
    <property type="component" value="Unplaced"/>
</dbReference>
<keyword evidence="1" id="KW-1185">Reference proteome</keyword>
<dbReference type="AlphaFoldDB" id="A0A6P3XR59"/>
<dbReference type="GeneID" id="106747425"/>
<sequence>CDDMFPDGQETLPKSSHFDTPYRITAKNFNINKYLKQNTSEFNQEYERCMKNSIKKSQIIENSTENKYKKVEVASRRVAESNLPKTICSENKLSTIEQTVSKITTNSFLLKTTIPDKLSRQISYVDHQLASSTNLTLSAVQNTQIFINPDTIHYYFRGYCFSTLRYSKCNRISNCRFKHNLQDFVSGFQSVNSDGIMYIIEYAASYQRFYFFCQEIYKISLVKLNINQILKVYKMFYEMFTLTKDITCNIIKELLNRKMPLKTVVERIIKSICSFTEPGVSLAKIGENYKIFQCIERFIKPGEYWYIAKSMLSIFIKPNKNIIENILRDCINNKKLSNVQDINTILLSKLQPDIVSQLDEHLIMSFKSLLTGKAAEDTSPVTLVEDFGQSCMQVNMIASPDSKQSSHQAESSTSCNIIVTNRNQANEIKCDRKVNTIDGRPYILQPIDDLPEPRSIYRNHKNLWKFYLDLKIVKRGLVHEDYDYIIQVLKRYTQKEDANYFIHSCCNMIRTEIKRSDHHLKNIIQRTVQTGTFAVLRKILFDIGVNILVALMDEEAWRPALHLVESLKICDLPSSAEFIMLSAEIYLTNKKTLKALDLFKNKNIICTSRAKWRVASTVHDEYVRNKLIYILLDSLCNGLIDHAFYLFTFLLKDQSSQFYPIDLSRYVDKLIVLLLSKNEIALITEMANLILKYNFPLIMKTCRALITTLIHVDEKLAMQLFYYAESIGFYSTLKLWPVPHIIINNNLTEEEIYFVILQMLQKLKINFGHTIEHIKSPRIVVYLIFEVNLTKQFYSATQQNFNSKAIQNIKTLVRSVLKKRFDPPMVLISHAKEKICRLQIKSLINYLKSEHCN</sequence>
<gene>
    <name evidence="2" type="primary">LOC106747425</name>
</gene>
<name>A0A6P3XR59_DINQU</name>
<organism evidence="1 2">
    <name type="scientific">Dinoponera quadriceps</name>
    <name type="common">South American ant</name>
    <dbReference type="NCBI Taxonomy" id="609295"/>
    <lineage>
        <taxon>Eukaryota</taxon>
        <taxon>Metazoa</taxon>
        <taxon>Ecdysozoa</taxon>
        <taxon>Arthropoda</taxon>
        <taxon>Hexapoda</taxon>
        <taxon>Insecta</taxon>
        <taxon>Pterygota</taxon>
        <taxon>Neoptera</taxon>
        <taxon>Endopterygota</taxon>
        <taxon>Hymenoptera</taxon>
        <taxon>Apocrita</taxon>
        <taxon>Aculeata</taxon>
        <taxon>Formicoidea</taxon>
        <taxon>Formicidae</taxon>
        <taxon>Ponerinae</taxon>
        <taxon>Ponerini</taxon>
        <taxon>Dinoponera</taxon>
    </lineage>
</organism>
<evidence type="ECO:0000313" key="2">
    <source>
        <dbReference type="RefSeq" id="XP_014480408.1"/>
    </source>
</evidence>
<proteinExistence type="predicted"/>
<evidence type="ECO:0000313" key="1">
    <source>
        <dbReference type="Proteomes" id="UP000515204"/>
    </source>
</evidence>
<accession>A0A6P3XR59</accession>